<dbReference type="InterPro" id="IPR017945">
    <property type="entry name" value="DHBP_synth_RibB-like_a/b_dom"/>
</dbReference>
<evidence type="ECO:0000313" key="15">
    <source>
        <dbReference type="EMBL" id="EDK47369.1"/>
    </source>
</evidence>
<dbReference type="eggNOG" id="KOG3051">
    <property type="taxonomic scope" value="Eukaryota"/>
</dbReference>
<sequence length="454" mass="49046">MLRIQRAMSSSTTVPNTFATKLLKVKPESIHFDLKNNGDSQVPRITDDETEANIKLAAKELLTTNNAIGFPTETVYGLAGSALSDESVKSIYRAKQRPADNPLIIHVSSLSQLQRKLLPANYEIPKIYHNLIEHFWPGPLTILLPNNSSNSNSNSSSNSNSNSNSNSSSNSSSSSNNKSPISSYVTANQDTFAVRMPAHPVARALIAISDLPLAAPSANSSTKPSPTLAQHVMHDLGGKIPIVLDGGACDVGVESTVVDGLSDPPMLLRPGGVSLEELKRVGGEEWKNVRVAKRTAGADELVKTPGMKYKHYSPDAKVVLFVNCGDGEDAIAKYLKANRVSVDGVEVGARGDLRDSKDSKQEGQGQKHLISANADTPKVALLKSRHFRDYKGIDVVRDLGSAGDDIARNLFKYLREVDEDEKVDLILIEGVEEVDEGLAIMNRLKKAAFEVIEG</sequence>
<keyword evidence="6" id="KW-0808">Transferase</keyword>
<dbReference type="Gene3D" id="3.40.50.11030">
    <property type="entry name" value="Threonylcarbamoyl-AMP synthase, C-terminal domain"/>
    <property type="match status" value="1"/>
</dbReference>
<evidence type="ECO:0000256" key="11">
    <source>
        <dbReference type="ARBA" id="ARBA00029774"/>
    </source>
</evidence>
<dbReference type="InterPro" id="IPR005145">
    <property type="entry name" value="Sua5_C"/>
</dbReference>
<dbReference type="FunCoup" id="A5E7G1">
    <property type="interactions" value="94"/>
</dbReference>
<dbReference type="KEGG" id="lel:PVL30_005079"/>
<dbReference type="GO" id="GO:0003725">
    <property type="term" value="F:double-stranded RNA binding"/>
    <property type="evidence" value="ECO:0007669"/>
    <property type="project" value="InterPro"/>
</dbReference>
<evidence type="ECO:0000256" key="3">
    <source>
        <dbReference type="ARBA" id="ARBA00012584"/>
    </source>
</evidence>
<dbReference type="InterPro" id="IPR050156">
    <property type="entry name" value="TC-AMP_synthase_SUA5"/>
</dbReference>
<keyword evidence="9" id="KW-0547">Nucleotide-binding</keyword>
<dbReference type="PANTHER" id="PTHR17490:SF16">
    <property type="entry name" value="THREONYLCARBAMOYL-AMP SYNTHASE"/>
    <property type="match status" value="1"/>
</dbReference>
<keyword evidence="8" id="KW-0548">Nucleotidyltransferase</keyword>
<dbReference type="EMBL" id="CH981533">
    <property type="protein sequence ID" value="EDK47369.1"/>
    <property type="molecule type" value="Genomic_DNA"/>
</dbReference>
<dbReference type="GO" id="GO:0000723">
    <property type="term" value="P:telomere maintenance"/>
    <property type="evidence" value="ECO:0007669"/>
    <property type="project" value="EnsemblFungi"/>
</dbReference>
<evidence type="ECO:0000256" key="7">
    <source>
        <dbReference type="ARBA" id="ARBA00022694"/>
    </source>
</evidence>
<dbReference type="SUPFAM" id="SSF55821">
    <property type="entry name" value="YrdC/RibB"/>
    <property type="match status" value="2"/>
</dbReference>
<dbReference type="HOGENOM" id="CLU_031397_0_0_1"/>
<evidence type="ECO:0000256" key="1">
    <source>
        <dbReference type="ARBA" id="ARBA00004496"/>
    </source>
</evidence>
<organism evidence="15 16">
    <name type="scientific">Lodderomyces elongisporus (strain ATCC 11503 / CBS 2605 / JCM 1781 / NBRC 1676 / NRRL YB-4239)</name>
    <name type="common">Yeast</name>
    <name type="synonym">Saccharomyces elongisporus</name>
    <dbReference type="NCBI Taxonomy" id="379508"/>
    <lineage>
        <taxon>Eukaryota</taxon>
        <taxon>Fungi</taxon>
        <taxon>Dikarya</taxon>
        <taxon>Ascomycota</taxon>
        <taxon>Saccharomycotina</taxon>
        <taxon>Pichiomycetes</taxon>
        <taxon>Debaryomycetaceae</taxon>
        <taxon>Candida/Lodderomyces clade</taxon>
        <taxon>Lodderomyces</taxon>
    </lineage>
</organism>
<dbReference type="GeneID" id="5230350"/>
<dbReference type="GO" id="GO:0043047">
    <property type="term" value="F:single-stranded telomeric DNA binding"/>
    <property type="evidence" value="ECO:0007669"/>
    <property type="project" value="EnsemblFungi"/>
</dbReference>
<gene>
    <name evidence="15" type="ORF">LELG_05550</name>
</gene>
<dbReference type="GO" id="GO:0002949">
    <property type="term" value="P:tRNA threonylcarbamoyladenosine modification"/>
    <property type="evidence" value="ECO:0007669"/>
    <property type="project" value="EnsemblFungi"/>
</dbReference>
<dbReference type="GO" id="GO:0061710">
    <property type="term" value="F:L-threonylcarbamoyladenylate synthase"/>
    <property type="evidence" value="ECO:0007669"/>
    <property type="project" value="UniProtKB-EC"/>
</dbReference>
<dbReference type="Gene3D" id="3.90.870.10">
    <property type="entry name" value="DHBP synthase"/>
    <property type="match status" value="2"/>
</dbReference>
<evidence type="ECO:0000256" key="6">
    <source>
        <dbReference type="ARBA" id="ARBA00022679"/>
    </source>
</evidence>
<evidence type="ECO:0000256" key="2">
    <source>
        <dbReference type="ARBA" id="ARBA00007663"/>
    </source>
</evidence>
<reference evidence="15 16" key="1">
    <citation type="journal article" date="2009" name="Nature">
        <title>Evolution of pathogenicity and sexual reproduction in eight Candida genomes.</title>
        <authorList>
            <person name="Butler G."/>
            <person name="Rasmussen M.D."/>
            <person name="Lin M.F."/>
            <person name="Santos M.A."/>
            <person name="Sakthikumar S."/>
            <person name="Munro C.A."/>
            <person name="Rheinbay E."/>
            <person name="Grabherr M."/>
            <person name="Forche A."/>
            <person name="Reedy J.L."/>
            <person name="Agrafioti I."/>
            <person name="Arnaud M.B."/>
            <person name="Bates S."/>
            <person name="Brown A.J."/>
            <person name="Brunke S."/>
            <person name="Costanzo M.C."/>
            <person name="Fitzpatrick D.A."/>
            <person name="de Groot P.W."/>
            <person name="Harris D."/>
            <person name="Hoyer L.L."/>
            <person name="Hube B."/>
            <person name="Klis F.M."/>
            <person name="Kodira C."/>
            <person name="Lennard N."/>
            <person name="Logue M.E."/>
            <person name="Martin R."/>
            <person name="Neiman A.M."/>
            <person name="Nikolaou E."/>
            <person name="Quail M.A."/>
            <person name="Quinn J."/>
            <person name="Santos M.C."/>
            <person name="Schmitzberger F.F."/>
            <person name="Sherlock G."/>
            <person name="Shah P."/>
            <person name="Silverstein K.A."/>
            <person name="Skrzypek M.S."/>
            <person name="Soll D."/>
            <person name="Staggs R."/>
            <person name="Stansfield I."/>
            <person name="Stumpf M.P."/>
            <person name="Sudbery P.E."/>
            <person name="Srikantha T."/>
            <person name="Zeng Q."/>
            <person name="Berman J."/>
            <person name="Berriman M."/>
            <person name="Heitman J."/>
            <person name="Gow N.A."/>
            <person name="Lorenz M.C."/>
            <person name="Birren B.W."/>
            <person name="Kellis M."/>
            <person name="Cuomo C.A."/>
        </authorList>
    </citation>
    <scope>NUCLEOTIDE SEQUENCE [LARGE SCALE GENOMIC DNA]</scope>
    <source>
        <strain evidence="16">ATCC 11503 / BCRC 21390 / CBS 2605 / JCM 1781 / NBRC 1676 / NRRL YB-4239</strain>
    </source>
</reference>
<dbReference type="Proteomes" id="UP000001996">
    <property type="component" value="Unassembled WGS sequence"/>
</dbReference>
<feature type="domain" description="YrdC-like" evidence="14">
    <location>
        <begin position="51"/>
        <end position="273"/>
    </location>
</feature>
<evidence type="ECO:0000256" key="12">
    <source>
        <dbReference type="ARBA" id="ARBA00048366"/>
    </source>
</evidence>
<dbReference type="GO" id="GO:0005524">
    <property type="term" value="F:ATP binding"/>
    <property type="evidence" value="ECO:0007669"/>
    <property type="project" value="UniProtKB-KW"/>
</dbReference>
<evidence type="ECO:0000259" key="14">
    <source>
        <dbReference type="PROSITE" id="PS51163"/>
    </source>
</evidence>
<dbReference type="GO" id="GO:0005739">
    <property type="term" value="C:mitochondrion"/>
    <property type="evidence" value="ECO:0007669"/>
    <property type="project" value="EnsemblFungi"/>
</dbReference>
<name>A5E7G1_LODEL</name>
<comment type="catalytic activity">
    <reaction evidence="12">
        <text>L-threonine + hydrogencarbonate + ATP = L-threonylcarbamoyladenylate + diphosphate + H2O</text>
        <dbReference type="Rhea" id="RHEA:36407"/>
        <dbReference type="ChEBI" id="CHEBI:15377"/>
        <dbReference type="ChEBI" id="CHEBI:17544"/>
        <dbReference type="ChEBI" id="CHEBI:30616"/>
        <dbReference type="ChEBI" id="CHEBI:33019"/>
        <dbReference type="ChEBI" id="CHEBI:57926"/>
        <dbReference type="ChEBI" id="CHEBI:73682"/>
        <dbReference type="EC" id="2.7.7.87"/>
    </reaction>
</comment>
<comment type="similarity">
    <text evidence="2">Belongs to the SUA5 family.</text>
</comment>
<dbReference type="InParanoid" id="A5E7G1"/>
<dbReference type="Pfam" id="PF03481">
    <property type="entry name" value="Sua5_C"/>
    <property type="match status" value="1"/>
</dbReference>
<dbReference type="PROSITE" id="PS51163">
    <property type="entry name" value="YRDC"/>
    <property type="match status" value="1"/>
</dbReference>
<evidence type="ECO:0000256" key="10">
    <source>
        <dbReference type="ARBA" id="ARBA00022840"/>
    </source>
</evidence>
<comment type="subcellular location">
    <subcellularLocation>
        <location evidence="1">Cytoplasm</location>
    </subcellularLocation>
</comment>
<protein>
    <recommendedName>
        <fullName evidence="4">Threonylcarbamoyl-AMP synthase</fullName>
        <ecNumber evidence="3">2.7.7.87</ecNumber>
    </recommendedName>
    <alternativeName>
        <fullName evidence="11">L-threonylcarbamoyladenylate synthase</fullName>
    </alternativeName>
</protein>
<evidence type="ECO:0000313" key="16">
    <source>
        <dbReference type="Proteomes" id="UP000001996"/>
    </source>
</evidence>
<dbReference type="GO" id="GO:0006450">
    <property type="term" value="P:regulation of translational fidelity"/>
    <property type="evidence" value="ECO:0007669"/>
    <property type="project" value="EnsemblFungi"/>
</dbReference>
<keyword evidence="16" id="KW-1185">Reference proteome</keyword>
<evidence type="ECO:0000256" key="13">
    <source>
        <dbReference type="SAM" id="MobiDB-lite"/>
    </source>
</evidence>
<keyword evidence="7" id="KW-0819">tRNA processing</keyword>
<feature type="region of interest" description="Disordered" evidence="13">
    <location>
        <begin position="149"/>
        <end position="182"/>
    </location>
</feature>
<feature type="compositionally biased region" description="Low complexity" evidence="13">
    <location>
        <begin position="149"/>
        <end position="177"/>
    </location>
</feature>
<dbReference type="OMA" id="YKHYAPD"/>
<evidence type="ECO:0000256" key="5">
    <source>
        <dbReference type="ARBA" id="ARBA00022490"/>
    </source>
</evidence>
<proteinExistence type="inferred from homology"/>
<dbReference type="InterPro" id="IPR006070">
    <property type="entry name" value="Sua5-like_dom"/>
</dbReference>
<dbReference type="GO" id="GO:0000049">
    <property type="term" value="F:tRNA binding"/>
    <property type="evidence" value="ECO:0007669"/>
    <property type="project" value="TreeGrafter"/>
</dbReference>
<keyword evidence="10" id="KW-0067">ATP-binding</keyword>
<dbReference type="OrthoDB" id="412787at2759"/>
<evidence type="ECO:0000256" key="8">
    <source>
        <dbReference type="ARBA" id="ARBA00022695"/>
    </source>
</evidence>
<dbReference type="EC" id="2.7.7.87" evidence="3"/>
<dbReference type="STRING" id="379508.A5E7G1"/>
<dbReference type="PANTHER" id="PTHR17490">
    <property type="entry name" value="SUA5"/>
    <property type="match status" value="1"/>
</dbReference>
<accession>A5E7G1</accession>
<dbReference type="VEuPathDB" id="FungiDB:LELG_05550"/>
<keyword evidence="5" id="KW-0963">Cytoplasm</keyword>
<dbReference type="Pfam" id="PF01300">
    <property type="entry name" value="Sua5_yciO_yrdC"/>
    <property type="match status" value="2"/>
</dbReference>
<evidence type="ECO:0000256" key="9">
    <source>
        <dbReference type="ARBA" id="ARBA00022741"/>
    </source>
</evidence>
<dbReference type="InterPro" id="IPR038385">
    <property type="entry name" value="Sua5/YwlC_C"/>
</dbReference>
<dbReference type="AlphaFoldDB" id="A5E7G1"/>
<evidence type="ECO:0000256" key="4">
    <source>
        <dbReference type="ARBA" id="ARBA00015492"/>
    </source>
</evidence>